<organism evidence="1 2">
    <name type="scientific">Selenomonas ruminantium</name>
    <dbReference type="NCBI Taxonomy" id="971"/>
    <lineage>
        <taxon>Bacteria</taxon>
        <taxon>Bacillati</taxon>
        <taxon>Bacillota</taxon>
        <taxon>Negativicutes</taxon>
        <taxon>Selenomonadales</taxon>
        <taxon>Selenomonadaceae</taxon>
        <taxon>Selenomonas</taxon>
    </lineage>
</organism>
<dbReference type="RefSeq" id="WP_074816698.1">
    <property type="nucleotide sequence ID" value="NZ_FOJX01000011.1"/>
</dbReference>
<dbReference type="Proteomes" id="UP000183843">
    <property type="component" value="Unassembled WGS sequence"/>
</dbReference>
<evidence type="ECO:0000313" key="2">
    <source>
        <dbReference type="Proteomes" id="UP000183843"/>
    </source>
</evidence>
<proteinExistence type="predicted"/>
<dbReference type="AlphaFoldDB" id="A0A1I0YAC9"/>
<dbReference type="EMBL" id="FOJX01000011">
    <property type="protein sequence ID" value="SFB10221.1"/>
    <property type="molecule type" value="Genomic_DNA"/>
</dbReference>
<accession>A0A1I0YAC9</accession>
<gene>
    <name evidence="1" type="ORF">SAMN05216587_11146</name>
</gene>
<sequence length="193" mass="21877">MSNEFTVFKAGEQFPIADTRGKQGFFFDYAEDNMAILTCCFPNMTKRESDLVLASHGTVGLFMYQGVIFFTAKFGKIDGDAAYNINLHEHPEKIIVKEPAPGTGLPLYIFAVDSATNILIGSRVCGLGTRFTHDFRKMTEEQRHMDFNEPTFMQSVLECQNRWTTKDLHRMATTYKLGTKEGESPLDILEIPR</sequence>
<name>A0A1I0YAC9_SELRU</name>
<protein>
    <submittedName>
        <fullName evidence="1">Uncharacterized protein</fullName>
    </submittedName>
</protein>
<evidence type="ECO:0000313" key="1">
    <source>
        <dbReference type="EMBL" id="SFB10221.1"/>
    </source>
</evidence>
<reference evidence="1 2" key="1">
    <citation type="submission" date="2016-10" db="EMBL/GenBank/DDBJ databases">
        <authorList>
            <person name="de Groot N.N."/>
        </authorList>
    </citation>
    <scope>NUCLEOTIDE SEQUENCE [LARGE SCALE GENOMIC DNA]</scope>
    <source>
        <strain evidence="1 2">L14</strain>
    </source>
</reference>